<dbReference type="AlphaFoldDB" id="A0A417YGX8"/>
<sequence length="154" mass="18175">MHYIQRRIEMEENNNQEVAVVEEAVKEEDVKTVLTERGEKFTEEEWKSPVFKNGPTREQVEAWKDKYEDIYFTPFDGETYIWRTLYREEYREVVSKADMTVFDKEETFTDLCVLFPLNYSSISARQKKAGIPTTLFSMIMDKSGFVAQTAPIKL</sequence>
<dbReference type="Proteomes" id="UP000285456">
    <property type="component" value="Unassembled WGS sequence"/>
</dbReference>
<evidence type="ECO:0000313" key="2">
    <source>
        <dbReference type="Proteomes" id="UP000285456"/>
    </source>
</evidence>
<reference evidence="1 2" key="1">
    <citation type="journal article" date="2007" name="Int. J. Syst. Evol. Microbiol.">
        <title>Oceanobacillus profundus sp. nov., isolated from a deep-sea sediment core.</title>
        <authorList>
            <person name="Kim Y.G."/>
            <person name="Choi D.H."/>
            <person name="Hyun S."/>
            <person name="Cho B.C."/>
        </authorList>
    </citation>
    <scope>NUCLEOTIDE SEQUENCE [LARGE SCALE GENOMIC DNA]</scope>
    <source>
        <strain evidence="1 2">DSM 18246</strain>
    </source>
</reference>
<dbReference type="OrthoDB" id="2974465at2"/>
<name>A0A417YGX8_9BACI</name>
<organism evidence="1 2">
    <name type="scientific">Oceanobacillus profundus</name>
    <dbReference type="NCBI Taxonomy" id="372463"/>
    <lineage>
        <taxon>Bacteria</taxon>
        <taxon>Bacillati</taxon>
        <taxon>Bacillota</taxon>
        <taxon>Bacilli</taxon>
        <taxon>Bacillales</taxon>
        <taxon>Bacillaceae</taxon>
        <taxon>Oceanobacillus</taxon>
    </lineage>
</organism>
<protein>
    <submittedName>
        <fullName evidence="1">Uncharacterized protein</fullName>
    </submittedName>
</protein>
<evidence type="ECO:0000313" key="1">
    <source>
        <dbReference type="EMBL" id="RHW31996.1"/>
    </source>
</evidence>
<comment type="caution">
    <text evidence="1">The sequence shown here is derived from an EMBL/GenBank/DDBJ whole genome shotgun (WGS) entry which is preliminary data.</text>
</comment>
<proteinExistence type="predicted"/>
<gene>
    <name evidence="1" type="ORF">D1B32_12225</name>
</gene>
<keyword evidence="2" id="KW-1185">Reference proteome</keyword>
<dbReference type="EMBL" id="QWEH01000007">
    <property type="protein sequence ID" value="RHW31996.1"/>
    <property type="molecule type" value="Genomic_DNA"/>
</dbReference>
<accession>A0A417YGX8</accession>